<dbReference type="AlphaFoldDB" id="A0A3S3SHE1"/>
<feature type="transmembrane region" description="Helical" evidence="1">
    <location>
        <begin position="174"/>
        <end position="198"/>
    </location>
</feature>
<dbReference type="InterPro" id="IPR049500">
    <property type="entry name" value="Peptidase_M50B-like"/>
</dbReference>
<gene>
    <name evidence="2" type="ORF">EM808_22305</name>
</gene>
<keyword evidence="3" id="KW-1185">Reference proteome</keyword>
<evidence type="ECO:0000256" key="1">
    <source>
        <dbReference type="SAM" id="Phobius"/>
    </source>
</evidence>
<comment type="caution">
    <text evidence="2">The sequence shown here is derived from an EMBL/GenBank/DDBJ whole genome shotgun (WGS) entry which is preliminary data.</text>
</comment>
<feature type="transmembrane region" description="Helical" evidence="1">
    <location>
        <begin position="94"/>
        <end position="117"/>
    </location>
</feature>
<dbReference type="EMBL" id="RZTZ01000013">
    <property type="protein sequence ID" value="RVT58253.1"/>
    <property type="molecule type" value="Genomic_DNA"/>
</dbReference>
<feature type="transmembrane region" description="Helical" evidence="1">
    <location>
        <begin position="219"/>
        <end position="238"/>
    </location>
</feature>
<keyword evidence="1" id="KW-0812">Transmembrane</keyword>
<evidence type="ECO:0000313" key="3">
    <source>
        <dbReference type="Proteomes" id="UP000288024"/>
    </source>
</evidence>
<feature type="transmembrane region" description="Helical" evidence="1">
    <location>
        <begin position="123"/>
        <end position="142"/>
    </location>
</feature>
<dbReference type="Proteomes" id="UP000288024">
    <property type="component" value="Unassembled WGS sequence"/>
</dbReference>
<keyword evidence="1" id="KW-0472">Membrane</keyword>
<feature type="transmembrane region" description="Helical" evidence="1">
    <location>
        <begin position="21"/>
        <end position="44"/>
    </location>
</feature>
<organism evidence="2 3">
    <name type="scientific">Niallia taxi</name>
    <dbReference type="NCBI Taxonomy" id="2499688"/>
    <lineage>
        <taxon>Bacteria</taxon>
        <taxon>Bacillati</taxon>
        <taxon>Bacillota</taxon>
        <taxon>Bacilli</taxon>
        <taxon>Bacillales</taxon>
        <taxon>Bacillaceae</taxon>
        <taxon>Niallia</taxon>
    </lineage>
</organism>
<keyword evidence="1" id="KW-1133">Transmembrane helix</keyword>
<evidence type="ECO:0000313" key="2">
    <source>
        <dbReference type="EMBL" id="RVT58253.1"/>
    </source>
</evidence>
<protein>
    <submittedName>
        <fullName evidence="2">M50 family peptidase</fullName>
    </submittedName>
</protein>
<dbReference type="Pfam" id="PF13398">
    <property type="entry name" value="Peptidase_M50B"/>
    <property type="match status" value="1"/>
</dbReference>
<feature type="transmembrane region" description="Helical" evidence="1">
    <location>
        <begin position="50"/>
        <end position="74"/>
    </location>
</feature>
<reference evidence="2 3" key="1">
    <citation type="submission" date="2019-01" db="EMBL/GenBank/DDBJ databases">
        <title>Bacillus sp. M5HDSG1-1, whole genome shotgun sequence.</title>
        <authorList>
            <person name="Tuo L."/>
        </authorList>
    </citation>
    <scope>NUCLEOTIDE SEQUENCE [LARGE SCALE GENOMIC DNA]</scope>
    <source>
        <strain evidence="2 3">M5HDSG1-1</strain>
    </source>
</reference>
<feature type="transmembrane region" description="Helical" evidence="1">
    <location>
        <begin position="149"/>
        <end position="168"/>
    </location>
</feature>
<proteinExistence type="predicted"/>
<accession>A0A3S3SHE1</accession>
<name>A0A3S3SHE1_9BACI</name>
<sequence>MSGYNAKGVQFISGNIDIINIGGTILTLTSFLIYLLAAVILLHIPILGKYVAVIQTLIHEIGHGVMAIICGGKVKKIHLFANTEGLAFTMHANWFSRFITTLSGYVFASAFSFFSIWMITIGAYRMLLFIYIGLCLTALVLWIRNLYGFIWIVCASSVFLWLSIYGSAMLKVHILQLLTCILFAESIKSAFTILYLSIKRPKRAGDATSLAEMTKIIPAFIWGFLFFSQALFFSYLSVNHIIQ</sequence>